<dbReference type="EMBL" id="JAVDUJ010000001">
    <property type="protein sequence ID" value="MDR6939083.1"/>
    <property type="molecule type" value="Genomic_DNA"/>
</dbReference>
<dbReference type="RefSeq" id="WP_309955423.1">
    <property type="nucleotide sequence ID" value="NZ_JAVDUJ010000001.1"/>
</dbReference>
<evidence type="ECO:0000256" key="19">
    <source>
        <dbReference type="SAM" id="MobiDB-lite"/>
    </source>
</evidence>
<evidence type="ECO:0000256" key="11">
    <source>
        <dbReference type="ARBA" id="ARBA00022692"/>
    </source>
</evidence>
<evidence type="ECO:0000256" key="16">
    <source>
        <dbReference type="ARBA" id="ARBA00023209"/>
    </source>
</evidence>
<dbReference type="EC" id="2.7.7.41" evidence="6 18"/>
<feature type="transmembrane region" description="Helical" evidence="20">
    <location>
        <begin position="137"/>
        <end position="160"/>
    </location>
</feature>
<dbReference type="InterPro" id="IPR000374">
    <property type="entry name" value="PC_trans"/>
</dbReference>
<evidence type="ECO:0000256" key="8">
    <source>
        <dbReference type="ARBA" id="ARBA00022475"/>
    </source>
</evidence>
<dbReference type="GO" id="GO:0004605">
    <property type="term" value="F:phosphatidate cytidylyltransferase activity"/>
    <property type="evidence" value="ECO:0007669"/>
    <property type="project" value="UniProtKB-EC"/>
</dbReference>
<evidence type="ECO:0000313" key="22">
    <source>
        <dbReference type="Proteomes" id="UP001266099"/>
    </source>
</evidence>
<feature type="region of interest" description="Disordered" evidence="19">
    <location>
        <begin position="8"/>
        <end position="31"/>
    </location>
</feature>
<keyword evidence="10 18" id="KW-0808">Transferase</keyword>
<evidence type="ECO:0000256" key="9">
    <source>
        <dbReference type="ARBA" id="ARBA00022516"/>
    </source>
</evidence>
<evidence type="ECO:0000256" key="12">
    <source>
        <dbReference type="ARBA" id="ARBA00022695"/>
    </source>
</evidence>
<evidence type="ECO:0000256" key="1">
    <source>
        <dbReference type="ARBA" id="ARBA00001698"/>
    </source>
</evidence>
<comment type="subcellular location">
    <subcellularLocation>
        <location evidence="2">Cell membrane</location>
        <topology evidence="2">Multi-pass membrane protein</topology>
    </subcellularLocation>
</comment>
<keyword evidence="14" id="KW-0443">Lipid metabolism</keyword>
<evidence type="ECO:0000256" key="20">
    <source>
        <dbReference type="SAM" id="Phobius"/>
    </source>
</evidence>
<comment type="catalytic activity">
    <reaction evidence="1 18">
        <text>a 1,2-diacyl-sn-glycero-3-phosphate + CTP + H(+) = a CDP-1,2-diacyl-sn-glycerol + diphosphate</text>
        <dbReference type="Rhea" id="RHEA:16229"/>
        <dbReference type="ChEBI" id="CHEBI:15378"/>
        <dbReference type="ChEBI" id="CHEBI:33019"/>
        <dbReference type="ChEBI" id="CHEBI:37563"/>
        <dbReference type="ChEBI" id="CHEBI:58332"/>
        <dbReference type="ChEBI" id="CHEBI:58608"/>
        <dbReference type="EC" id="2.7.7.41"/>
    </reaction>
</comment>
<dbReference type="PANTHER" id="PTHR46382:SF1">
    <property type="entry name" value="PHOSPHATIDATE CYTIDYLYLTRANSFERASE"/>
    <property type="match status" value="1"/>
</dbReference>
<sequence length="297" mass="31937">MIPYQKFQHGMHPARKFSPHPPKPPVESNSRAGRNLPAATATAIILLGIIAASLVFYIQIFVVLATIALVIGIWEFSGAVLARNIRVPFITLSVSVIFMVLLTWEFGVGAGFLGYLISTTLALGITKYYLGESLRTGIVAVFGLAWIGLSGVFAIGMAHLPAPTQILTALILLPAANDTGGWCAGILFGKHPMVPKISPKKSWEGFGGSMFLSLLVSYLIVGLFTKLDWPWAILFGVITPFIATAGDFAESMIKRDLGIKDMGSVFPGHGGMLDRLDSILFCAPVFYFLFALAFGAI</sequence>
<evidence type="ECO:0000256" key="4">
    <source>
        <dbReference type="ARBA" id="ARBA00005189"/>
    </source>
</evidence>
<organism evidence="21 22">
    <name type="scientific">Arcanobacterium hippocoleae</name>
    <dbReference type="NCBI Taxonomy" id="149017"/>
    <lineage>
        <taxon>Bacteria</taxon>
        <taxon>Bacillati</taxon>
        <taxon>Actinomycetota</taxon>
        <taxon>Actinomycetes</taxon>
        <taxon>Actinomycetales</taxon>
        <taxon>Actinomycetaceae</taxon>
        <taxon>Arcanobacterium</taxon>
    </lineage>
</organism>
<name>A0ABU1T142_9ACTO</name>
<protein>
    <recommendedName>
        <fullName evidence="7 18">Phosphatidate cytidylyltransferase</fullName>
        <ecNumber evidence="6 18">2.7.7.41</ecNumber>
    </recommendedName>
</protein>
<dbReference type="PANTHER" id="PTHR46382">
    <property type="entry name" value="PHOSPHATIDATE CYTIDYLYLTRANSFERASE"/>
    <property type="match status" value="1"/>
</dbReference>
<feature type="transmembrane region" description="Helical" evidence="20">
    <location>
        <begin position="278"/>
        <end position="296"/>
    </location>
</feature>
<keyword evidence="12 18" id="KW-0548">Nucleotidyltransferase</keyword>
<dbReference type="PROSITE" id="PS01315">
    <property type="entry name" value="CDS"/>
    <property type="match status" value="1"/>
</dbReference>
<keyword evidence="8" id="KW-1003">Cell membrane</keyword>
<comment type="pathway">
    <text evidence="3 18">Phospholipid metabolism; CDP-diacylglycerol biosynthesis; CDP-diacylglycerol from sn-glycerol 3-phosphate: step 3/3.</text>
</comment>
<comment type="similarity">
    <text evidence="5 18">Belongs to the CDS family.</text>
</comment>
<keyword evidence="22" id="KW-1185">Reference proteome</keyword>
<evidence type="ECO:0000313" key="21">
    <source>
        <dbReference type="EMBL" id="MDR6939083.1"/>
    </source>
</evidence>
<keyword evidence="16" id="KW-0594">Phospholipid biosynthesis</keyword>
<evidence type="ECO:0000256" key="17">
    <source>
        <dbReference type="ARBA" id="ARBA00023264"/>
    </source>
</evidence>
<evidence type="ECO:0000256" key="3">
    <source>
        <dbReference type="ARBA" id="ARBA00005119"/>
    </source>
</evidence>
<reference evidence="21 22" key="1">
    <citation type="submission" date="2023-07" db="EMBL/GenBank/DDBJ databases">
        <title>Sequencing the genomes of 1000 actinobacteria strains.</title>
        <authorList>
            <person name="Klenk H.-P."/>
        </authorList>
    </citation>
    <scope>NUCLEOTIDE SEQUENCE [LARGE SCALE GENOMIC DNA]</scope>
    <source>
        <strain evidence="21 22">DSM 15539</strain>
    </source>
</reference>
<proteinExistence type="inferred from homology"/>
<feature type="transmembrane region" description="Helical" evidence="20">
    <location>
        <begin position="231"/>
        <end position="249"/>
    </location>
</feature>
<evidence type="ECO:0000256" key="2">
    <source>
        <dbReference type="ARBA" id="ARBA00004651"/>
    </source>
</evidence>
<gene>
    <name evidence="21" type="ORF">J2S36_000626</name>
</gene>
<comment type="caution">
    <text evidence="21">The sequence shown here is derived from an EMBL/GenBank/DDBJ whole genome shotgun (WGS) entry which is preliminary data.</text>
</comment>
<accession>A0ABU1T142</accession>
<feature type="transmembrane region" description="Helical" evidence="20">
    <location>
        <begin position="43"/>
        <end position="73"/>
    </location>
</feature>
<keyword evidence="17" id="KW-1208">Phospholipid metabolism</keyword>
<keyword evidence="9" id="KW-0444">Lipid biosynthesis</keyword>
<dbReference type="Pfam" id="PF01148">
    <property type="entry name" value="CTP_transf_1"/>
    <property type="match status" value="1"/>
</dbReference>
<evidence type="ECO:0000256" key="6">
    <source>
        <dbReference type="ARBA" id="ARBA00012487"/>
    </source>
</evidence>
<comment type="pathway">
    <text evidence="4">Lipid metabolism.</text>
</comment>
<evidence type="ECO:0000256" key="13">
    <source>
        <dbReference type="ARBA" id="ARBA00022989"/>
    </source>
</evidence>
<evidence type="ECO:0000256" key="15">
    <source>
        <dbReference type="ARBA" id="ARBA00023136"/>
    </source>
</evidence>
<keyword evidence="15 20" id="KW-0472">Membrane</keyword>
<evidence type="ECO:0000256" key="7">
    <source>
        <dbReference type="ARBA" id="ARBA00019373"/>
    </source>
</evidence>
<evidence type="ECO:0000256" key="10">
    <source>
        <dbReference type="ARBA" id="ARBA00022679"/>
    </source>
</evidence>
<feature type="transmembrane region" description="Helical" evidence="20">
    <location>
        <begin position="208"/>
        <end position="225"/>
    </location>
</feature>
<evidence type="ECO:0000256" key="18">
    <source>
        <dbReference type="RuleBase" id="RU003938"/>
    </source>
</evidence>
<keyword evidence="11 18" id="KW-0812">Transmembrane</keyword>
<evidence type="ECO:0000256" key="5">
    <source>
        <dbReference type="ARBA" id="ARBA00010185"/>
    </source>
</evidence>
<dbReference type="Proteomes" id="UP001266099">
    <property type="component" value="Unassembled WGS sequence"/>
</dbReference>
<evidence type="ECO:0000256" key="14">
    <source>
        <dbReference type="ARBA" id="ARBA00023098"/>
    </source>
</evidence>
<keyword evidence="13 20" id="KW-1133">Transmembrane helix</keyword>